<keyword evidence="4 7" id="KW-0812">Transmembrane</keyword>
<dbReference type="PANTHER" id="PTHR10332">
    <property type="entry name" value="EQUILIBRATIVE NUCLEOSIDE TRANSPORTER"/>
    <property type="match status" value="1"/>
</dbReference>
<dbReference type="GO" id="GO:0005886">
    <property type="term" value="C:plasma membrane"/>
    <property type="evidence" value="ECO:0007669"/>
    <property type="project" value="TreeGrafter"/>
</dbReference>
<name>A0A146KET2_9EUKA</name>
<keyword evidence="5 7" id="KW-1133">Transmembrane helix</keyword>
<comment type="similarity">
    <text evidence="2">Belongs to the SLC29A/ENT transporter (TC 2.A.57) family.</text>
</comment>
<comment type="subcellular location">
    <subcellularLocation>
        <location evidence="1">Membrane</location>
        <topology evidence="1">Multi-pass membrane protein</topology>
    </subcellularLocation>
</comment>
<sequence length="143" mass="16160">NYLFKADKQFTDDGWWNIGVMTTFMVFDYVGRSMVVFKWAQKLSLKTCLIVSIGRVVFFVLFLLEALPKYLCNEQNKCSGGPIIKADVLTILTMVAFALSNGWISSLVMMKFSSCISKDEDYYQANLQQASVVQSFALNSGLF</sequence>
<evidence type="ECO:0000256" key="4">
    <source>
        <dbReference type="ARBA" id="ARBA00022692"/>
    </source>
</evidence>
<dbReference type="InterPro" id="IPR002259">
    <property type="entry name" value="Eqnu_transpt"/>
</dbReference>
<dbReference type="PANTHER" id="PTHR10332:SF10">
    <property type="entry name" value="EQUILIBRATIVE NUCLEOSIDE TRANSPORTER 4"/>
    <property type="match status" value="1"/>
</dbReference>
<feature type="transmembrane region" description="Helical" evidence="7">
    <location>
        <begin position="43"/>
        <end position="63"/>
    </location>
</feature>
<feature type="non-terminal residue" evidence="8">
    <location>
        <position position="143"/>
    </location>
</feature>
<evidence type="ECO:0000256" key="7">
    <source>
        <dbReference type="SAM" id="Phobius"/>
    </source>
</evidence>
<feature type="non-terminal residue" evidence="8">
    <location>
        <position position="1"/>
    </location>
</feature>
<evidence type="ECO:0000256" key="2">
    <source>
        <dbReference type="ARBA" id="ARBA00007965"/>
    </source>
</evidence>
<organism evidence="8">
    <name type="scientific">Trepomonas sp. PC1</name>
    <dbReference type="NCBI Taxonomy" id="1076344"/>
    <lineage>
        <taxon>Eukaryota</taxon>
        <taxon>Metamonada</taxon>
        <taxon>Diplomonadida</taxon>
        <taxon>Hexamitidae</taxon>
        <taxon>Hexamitinae</taxon>
        <taxon>Trepomonas</taxon>
    </lineage>
</organism>
<dbReference type="Pfam" id="PF01733">
    <property type="entry name" value="Nucleoside_tran"/>
    <property type="match status" value="1"/>
</dbReference>
<dbReference type="EMBL" id="GDID01001296">
    <property type="protein sequence ID" value="JAP95310.1"/>
    <property type="molecule type" value="Transcribed_RNA"/>
</dbReference>
<keyword evidence="6 7" id="KW-0472">Membrane</keyword>
<dbReference type="GO" id="GO:0005337">
    <property type="term" value="F:nucleoside transmembrane transporter activity"/>
    <property type="evidence" value="ECO:0007669"/>
    <property type="project" value="InterPro"/>
</dbReference>
<accession>A0A146KET2</accession>
<evidence type="ECO:0000256" key="1">
    <source>
        <dbReference type="ARBA" id="ARBA00004141"/>
    </source>
</evidence>
<keyword evidence="3" id="KW-0813">Transport</keyword>
<proteinExistence type="inferred from homology"/>
<evidence type="ECO:0000256" key="3">
    <source>
        <dbReference type="ARBA" id="ARBA00022448"/>
    </source>
</evidence>
<dbReference type="AlphaFoldDB" id="A0A146KET2"/>
<feature type="transmembrane region" description="Helical" evidence="7">
    <location>
        <begin position="83"/>
        <end position="104"/>
    </location>
</feature>
<evidence type="ECO:0000256" key="5">
    <source>
        <dbReference type="ARBA" id="ARBA00022989"/>
    </source>
</evidence>
<gene>
    <name evidence="8" type="ORF">TPC1_11746</name>
</gene>
<evidence type="ECO:0000313" key="8">
    <source>
        <dbReference type="EMBL" id="JAP95310.1"/>
    </source>
</evidence>
<protein>
    <submittedName>
        <fullName evidence="8">Equilibrative nucleoside transporter family protein</fullName>
    </submittedName>
</protein>
<evidence type="ECO:0000256" key="6">
    <source>
        <dbReference type="ARBA" id="ARBA00023136"/>
    </source>
</evidence>
<feature type="transmembrane region" description="Helical" evidence="7">
    <location>
        <begin position="14"/>
        <end position="31"/>
    </location>
</feature>
<reference evidence="8" key="1">
    <citation type="submission" date="2015-07" db="EMBL/GenBank/DDBJ databases">
        <title>Adaptation to a free-living lifestyle via gene acquisitions in the diplomonad Trepomonas sp. PC1.</title>
        <authorList>
            <person name="Xu F."/>
            <person name="Jerlstrom-Hultqvist J."/>
            <person name="Kolisko M."/>
            <person name="Simpson A.G.B."/>
            <person name="Roger A.J."/>
            <person name="Svard S.G."/>
            <person name="Andersson J.O."/>
        </authorList>
    </citation>
    <scope>NUCLEOTIDE SEQUENCE</scope>
    <source>
        <strain evidence="8">PC1</strain>
    </source>
</reference>